<dbReference type="Gene3D" id="1.10.10.2520">
    <property type="entry name" value="Cell wall hydrolase SleB, domain 1"/>
    <property type="match status" value="1"/>
</dbReference>
<sequence length="357" mass="37634">MQHQDTPVSSRRAAREAQARSRRQMLRRVAVVILAIALPTAAAQGAWPGFAKAMGIAQGEPQVQPMPFEIAGQSFPGSAFYYLDQPPEPVIDLAELRVSEGNLDTERFTERFGAAATARAFQSAGSGIDKARALRCLSMAVYYEAASESQAGQEAVAQVVLNRVSHPAYPASICGVVFQGSERKTGCQFTFTCDGSLNRQPSRAGWARAQSVALAALSGHVFQPVGLATHYHTHAVNPYWASSLDLIGSIGAHRFYRWKGSAGRAAAFSGAYAGGEPLALPNTPSASPLPSQAALGSVPPPPADPVIGATIAPEPKVGEASASAPVIGSPQSGDVKPEYRNSGRWIREPGARKMTAE</sequence>
<dbReference type="Pfam" id="PF07486">
    <property type="entry name" value="Hydrolase_2"/>
    <property type="match status" value="1"/>
</dbReference>
<evidence type="ECO:0000313" key="4">
    <source>
        <dbReference type="Proteomes" id="UP000199331"/>
    </source>
</evidence>
<name>A0A1I5M9A9_9SPHN</name>
<keyword evidence="3" id="KW-0378">Hydrolase</keyword>
<evidence type="ECO:0000259" key="2">
    <source>
        <dbReference type="Pfam" id="PF07486"/>
    </source>
</evidence>
<dbReference type="STRING" id="604088.SAMN04488060_1195"/>
<dbReference type="GO" id="GO:0016787">
    <property type="term" value="F:hydrolase activity"/>
    <property type="evidence" value="ECO:0007669"/>
    <property type="project" value="UniProtKB-KW"/>
</dbReference>
<dbReference type="Proteomes" id="UP000199331">
    <property type="component" value="Unassembled WGS sequence"/>
</dbReference>
<dbReference type="PROSITE" id="PS51318">
    <property type="entry name" value="TAT"/>
    <property type="match status" value="1"/>
</dbReference>
<evidence type="ECO:0000313" key="3">
    <source>
        <dbReference type="EMBL" id="SFP05907.1"/>
    </source>
</evidence>
<gene>
    <name evidence="3" type="ORF">SAMN04488060_1195</name>
</gene>
<dbReference type="RefSeq" id="WP_245755795.1">
    <property type="nucleotide sequence ID" value="NZ_FOWZ01000002.1"/>
</dbReference>
<protein>
    <submittedName>
        <fullName evidence="3">Cell Wall Hydrolase</fullName>
    </submittedName>
</protein>
<feature type="region of interest" description="Disordered" evidence="1">
    <location>
        <begin position="283"/>
        <end position="357"/>
    </location>
</feature>
<dbReference type="AlphaFoldDB" id="A0A1I5M9A9"/>
<feature type="domain" description="Cell wall hydrolase SleB" evidence="2">
    <location>
        <begin position="147"/>
        <end position="256"/>
    </location>
</feature>
<organism evidence="3 4">
    <name type="scientific">Qipengyuania nanhaisediminis</name>
    <dbReference type="NCBI Taxonomy" id="604088"/>
    <lineage>
        <taxon>Bacteria</taxon>
        <taxon>Pseudomonadati</taxon>
        <taxon>Pseudomonadota</taxon>
        <taxon>Alphaproteobacteria</taxon>
        <taxon>Sphingomonadales</taxon>
        <taxon>Erythrobacteraceae</taxon>
        <taxon>Qipengyuania</taxon>
    </lineage>
</organism>
<keyword evidence="4" id="KW-1185">Reference proteome</keyword>
<dbReference type="InterPro" id="IPR011105">
    <property type="entry name" value="Cell_wall_hydrolase_SleB"/>
</dbReference>
<evidence type="ECO:0000256" key="1">
    <source>
        <dbReference type="SAM" id="MobiDB-lite"/>
    </source>
</evidence>
<dbReference type="EMBL" id="FOWZ01000002">
    <property type="protein sequence ID" value="SFP05907.1"/>
    <property type="molecule type" value="Genomic_DNA"/>
</dbReference>
<feature type="compositionally biased region" description="Basic and acidic residues" evidence="1">
    <location>
        <begin position="335"/>
        <end position="357"/>
    </location>
</feature>
<proteinExistence type="predicted"/>
<reference evidence="4" key="1">
    <citation type="submission" date="2016-10" db="EMBL/GenBank/DDBJ databases">
        <authorList>
            <person name="Varghese N."/>
            <person name="Submissions S."/>
        </authorList>
    </citation>
    <scope>NUCLEOTIDE SEQUENCE [LARGE SCALE GENOMIC DNA]</scope>
    <source>
        <strain evidence="4">CGMCC 1.7715</strain>
    </source>
</reference>
<dbReference type="InterPro" id="IPR042047">
    <property type="entry name" value="SleB_dom1"/>
</dbReference>
<accession>A0A1I5M9A9</accession>
<dbReference type="InterPro" id="IPR006311">
    <property type="entry name" value="TAT_signal"/>
</dbReference>